<evidence type="ECO:0000313" key="2">
    <source>
        <dbReference type="EMBL" id="KAG5587713.1"/>
    </source>
</evidence>
<accession>A0A9J5XH92</accession>
<feature type="signal peptide" evidence="1">
    <location>
        <begin position="1"/>
        <end position="23"/>
    </location>
</feature>
<name>A0A9J5XH92_SOLCO</name>
<dbReference type="Proteomes" id="UP000824120">
    <property type="component" value="Chromosome 9"/>
</dbReference>
<proteinExistence type="predicted"/>
<gene>
    <name evidence="2" type="ORF">H5410_048147</name>
</gene>
<keyword evidence="1" id="KW-0732">Signal</keyword>
<evidence type="ECO:0008006" key="4">
    <source>
        <dbReference type="Google" id="ProtNLM"/>
    </source>
</evidence>
<evidence type="ECO:0000256" key="1">
    <source>
        <dbReference type="SAM" id="SignalP"/>
    </source>
</evidence>
<sequence length="73" mass="8188">MAIQCLSLFSSLVGFRSLILVSSVRVTNEPCLLISRLLFGTLLISKRKHYIDTLLQNPWPEAKLRALSIETTA</sequence>
<reference evidence="2 3" key="1">
    <citation type="submission" date="2020-09" db="EMBL/GenBank/DDBJ databases">
        <title>De no assembly of potato wild relative species, Solanum commersonii.</title>
        <authorList>
            <person name="Cho K."/>
        </authorList>
    </citation>
    <scope>NUCLEOTIDE SEQUENCE [LARGE SCALE GENOMIC DNA]</scope>
    <source>
        <strain evidence="2">LZ3.2</strain>
        <tissue evidence="2">Leaf</tissue>
    </source>
</reference>
<organism evidence="2 3">
    <name type="scientific">Solanum commersonii</name>
    <name type="common">Commerson's wild potato</name>
    <name type="synonym">Commerson's nightshade</name>
    <dbReference type="NCBI Taxonomy" id="4109"/>
    <lineage>
        <taxon>Eukaryota</taxon>
        <taxon>Viridiplantae</taxon>
        <taxon>Streptophyta</taxon>
        <taxon>Embryophyta</taxon>
        <taxon>Tracheophyta</taxon>
        <taxon>Spermatophyta</taxon>
        <taxon>Magnoliopsida</taxon>
        <taxon>eudicotyledons</taxon>
        <taxon>Gunneridae</taxon>
        <taxon>Pentapetalae</taxon>
        <taxon>asterids</taxon>
        <taxon>lamiids</taxon>
        <taxon>Solanales</taxon>
        <taxon>Solanaceae</taxon>
        <taxon>Solanoideae</taxon>
        <taxon>Solaneae</taxon>
        <taxon>Solanum</taxon>
    </lineage>
</organism>
<dbReference type="AlphaFoldDB" id="A0A9J5XH92"/>
<dbReference type="EMBL" id="JACXVP010000009">
    <property type="protein sequence ID" value="KAG5587713.1"/>
    <property type="molecule type" value="Genomic_DNA"/>
</dbReference>
<comment type="caution">
    <text evidence="2">The sequence shown here is derived from an EMBL/GenBank/DDBJ whole genome shotgun (WGS) entry which is preliminary data.</text>
</comment>
<evidence type="ECO:0000313" key="3">
    <source>
        <dbReference type="Proteomes" id="UP000824120"/>
    </source>
</evidence>
<keyword evidence="3" id="KW-1185">Reference proteome</keyword>
<feature type="chain" id="PRO_5039931627" description="Secreted protein" evidence="1">
    <location>
        <begin position="24"/>
        <end position="73"/>
    </location>
</feature>
<protein>
    <recommendedName>
        <fullName evidence="4">Secreted protein</fullName>
    </recommendedName>
</protein>